<dbReference type="RefSeq" id="WP_175159310.1">
    <property type="nucleotide sequence ID" value="NZ_CADIKI010000005.1"/>
</dbReference>
<dbReference type="PROSITE" id="PS00077">
    <property type="entry name" value="COX1_CUB"/>
    <property type="match status" value="1"/>
</dbReference>
<feature type="transmembrane region" description="Helical" evidence="18">
    <location>
        <begin position="302"/>
        <end position="324"/>
    </location>
</feature>
<dbReference type="EC" id="7.1.1.9" evidence="3"/>
<dbReference type="Pfam" id="PF00115">
    <property type="entry name" value="COX1"/>
    <property type="match status" value="1"/>
</dbReference>
<dbReference type="InterPro" id="IPR014241">
    <property type="entry name" value="Cyt_c_oxidase_su1_bac"/>
</dbReference>
<feature type="transmembrane region" description="Helical" evidence="18">
    <location>
        <begin position="618"/>
        <end position="634"/>
    </location>
</feature>
<dbReference type="PANTHER" id="PTHR10422:SF18">
    <property type="entry name" value="CYTOCHROME C OXIDASE SUBUNIT 1"/>
    <property type="match status" value="1"/>
</dbReference>
<keyword evidence="8" id="KW-0479">Metal-binding</keyword>
<evidence type="ECO:0000256" key="7">
    <source>
        <dbReference type="ARBA" id="ARBA00022692"/>
    </source>
</evidence>
<feature type="transmembrane region" description="Helical" evidence="18">
    <location>
        <begin position="698"/>
        <end position="724"/>
    </location>
</feature>
<evidence type="ECO:0000256" key="18">
    <source>
        <dbReference type="SAM" id="Phobius"/>
    </source>
</evidence>
<keyword evidence="4 16" id="KW-0813">Transport</keyword>
<dbReference type="GO" id="GO:0006119">
    <property type="term" value="P:oxidative phosphorylation"/>
    <property type="evidence" value="ECO:0007669"/>
    <property type="project" value="UniProtKB-UniPathway"/>
</dbReference>
<feature type="transmembrane region" description="Helical" evidence="18">
    <location>
        <begin position="94"/>
        <end position="123"/>
    </location>
</feature>
<feature type="transmembrane region" description="Helical" evidence="18">
    <location>
        <begin position="56"/>
        <end position="74"/>
    </location>
</feature>
<feature type="transmembrane region" description="Helical" evidence="18">
    <location>
        <begin position="413"/>
        <end position="432"/>
    </location>
</feature>
<feature type="transmembrane region" description="Helical" evidence="18">
    <location>
        <begin position="373"/>
        <end position="393"/>
    </location>
</feature>
<dbReference type="Gene3D" id="1.20.210.10">
    <property type="entry name" value="Cytochrome c oxidase-like, subunit I domain"/>
    <property type="match status" value="1"/>
</dbReference>
<evidence type="ECO:0000256" key="10">
    <source>
        <dbReference type="ARBA" id="ARBA00022982"/>
    </source>
</evidence>
<keyword evidence="9" id="KW-1278">Translocase</keyword>
<feature type="transmembrane region" description="Helical" evidence="18">
    <location>
        <begin position="135"/>
        <end position="156"/>
    </location>
</feature>
<feature type="transmembrane region" description="Helical" evidence="18">
    <location>
        <begin position="595"/>
        <end position="612"/>
    </location>
</feature>
<dbReference type="InterPro" id="IPR023615">
    <property type="entry name" value="Cyt_c_Oxase_su1_BS"/>
</dbReference>
<dbReference type="CDD" id="cd01662">
    <property type="entry name" value="Ubiquinol_Oxidase_I"/>
    <property type="match status" value="1"/>
</dbReference>
<evidence type="ECO:0000256" key="3">
    <source>
        <dbReference type="ARBA" id="ARBA00012949"/>
    </source>
</evidence>
<keyword evidence="5 16" id="KW-0349">Heme</keyword>
<proteinExistence type="inferred from homology"/>
<protein>
    <recommendedName>
        <fullName evidence="3">cytochrome-c oxidase</fullName>
        <ecNumber evidence="3">7.1.1.9</ecNumber>
    </recommendedName>
</protein>
<dbReference type="NCBIfam" id="TIGR02891">
    <property type="entry name" value="CtaD_CoxA"/>
    <property type="match status" value="1"/>
</dbReference>
<keyword evidence="14 18" id="KW-0472">Membrane</keyword>
<feature type="transmembrane region" description="Helical" evidence="18">
    <location>
        <begin position="486"/>
        <end position="511"/>
    </location>
</feature>
<dbReference type="InterPro" id="IPR000883">
    <property type="entry name" value="Cyt_C_Oxase_1"/>
</dbReference>
<feature type="transmembrane region" description="Helical" evidence="18">
    <location>
        <begin position="795"/>
        <end position="814"/>
    </location>
</feature>
<feature type="transmembrane region" description="Helical" evidence="18">
    <location>
        <begin position="444"/>
        <end position="466"/>
    </location>
</feature>
<name>A0A6J5FT86_9BURK</name>
<dbReference type="GO" id="GO:0020037">
    <property type="term" value="F:heme binding"/>
    <property type="evidence" value="ECO:0007669"/>
    <property type="project" value="InterPro"/>
</dbReference>
<evidence type="ECO:0000256" key="12">
    <source>
        <dbReference type="ARBA" id="ARBA00023004"/>
    </source>
</evidence>
<evidence type="ECO:0000256" key="8">
    <source>
        <dbReference type="ARBA" id="ARBA00022723"/>
    </source>
</evidence>
<feature type="transmembrane region" description="Helical" evidence="18">
    <location>
        <begin position="739"/>
        <end position="760"/>
    </location>
</feature>
<dbReference type="PROSITE" id="PS50855">
    <property type="entry name" value="COX1"/>
    <property type="match status" value="1"/>
</dbReference>
<feature type="transmembrane region" description="Helical" evidence="18">
    <location>
        <begin position="266"/>
        <end position="290"/>
    </location>
</feature>
<dbReference type="GO" id="GO:0004129">
    <property type="term" value="F:cytochrome-c oxidase activity"/>
    <property type="evidence" value="ECO:0007669"/>
    <property type="project" value="UniProtKB-EC"/>
</dbReference>
<gene>
    <name evidence="21" type="ORF">LMG27177_02101</name>
</gene>
<keyword evidence="11 18" id="KW-1133">Transmembrane helix</keyword>
<dbReference type="Gene3D" id="1.20.120.80">
    <property type="entry name" value="Cytochrome c oxidase, subunit III, four-helix bundle"/>
    <property type="match status" value="1"/>
</dbReference>
<dbReference type="PROSITE" id="PS50253">
    <property type="entry name" value="COX3"/>
    <property type="match status" value="1"/>
</dbReference>
<evidence type="ECO:0000256" key="17">
    <source>
        <dbReference type="SAM" id="MobiDB-lite"/>
    </source>
</evidence>
<evidence type="ECO:0000256" key="14">
    <source>
        <dbReference type="ARBA" id="ARBA00023136"/>
    </source>
</evidence>
<sequence>MSTIEKPPGADAVAQIKDGPDADTGTLAALARTWSDRPGIIGWFSAIDHKTIARRFMCTTFVFFLLAGIMALVMRTQLARPANHVVGPDMYNQLFTIHGTAMMFLFAVPVMQAVAMYLIPLLIGARSVAFPRMNAYAYWVFLFGGVTLFIAFLLGAGPRSGWFSYVPLAGPDYATGKGSDIWAQMITFSELSALLVAVILIATILKMRAPGMSLNRMPLFVWATLVTQFMVLFAMPAVMLASTALILDRLVGTQFYNPALGGDVLLWQHLFWFFGHPEVYLIFIPALGFMSSIIETFSRRPIFGYSAMVLALIATAFLAFGLWVHHMFATAVPDLGKTFFTAASVMIAVPSGIQIYCWLATLLTGRLSVKPPLLFVLAFFFILVLGGMTGIMLGSVPLDLQVHDTYFVVAHLHYVLLGGAVFPLFGAFHYWFPKFTGRMLGERLAHWQFWLFFVGFNVTFFPMHLLGLHGMPRRVWTYPAAMGWDGMNLIATLGAYLIAVSVLLFIVNVIWSLRRGARADANPWGAGTLEWSVPSAPPPHNFDVLPVVHGRAPLWEPGRAPRAVAGLAALAREVLTTTALDARPDTRPLFPQPSIWPFLSAIATTVFFIGSIFTPSAVWWGTVPVAVAMIAWFWPGRRENRVARALERWPDSPATNKAARHVNANPPSRKAASHGASQRAAVLDVRALPSFGFSHRSLMWWATAGLMLIEGTLFAMAVGMYFYLRAVNTAWPLHAPPPSLVWGSVNTAVLVASLWPNQLAKRAAERGERNRARLWLVICLAFALVFLVVRGAEFGALNVMWYANAYGSIVWLLLGLHTTHLITDTVDTAVLATLLYTGPFEKKRLLDTSENAVYWYFVVLSWLPIYAVIYLVPRIHQ</sequence>
<feature type="domain" description="Heme-copper oxidase subunit III family profile" evidence="19">
    <location>
        <begin position="584"/>
        <end position="874"/>
    </location>
</feature>
<evidence type="ECO:0000256" key="13">
    <source>
        <dbReference type="ARBA" id="ARBA00023008"/>
    </source>
</evidence>
<dbReference type="InterPro" id="IPR023616">
    <property type="entry name" value="Cyt_c_oxase-like_su1_dom"/>
</dbReference>
<evidence type="ECO:0000256" key="16">
    <source>
        <dbReference type="RuleBase" id="RU000370"/>
    </source>
</evidence>
<keyword evidence="12" id="KW-0408">Iron</keyword>
<evidence type="ECO:0000256" key="4">
    <source>
        <dbReference type="ARBA" id="ARBA00022448"/>
    </source>
</evidence>
<feature type="region of interest" description="Disordered" evidence="17">
    <location>
        <begin position="654"/>
        <end position="675"/>
    </location>
</feature>
<feature type="transmembrane region" description="Helical" evidence="18">
    <location>
        <begin position="339"/>
        <end position="361"/>
    </location>
</feature>
<evidence type="ECO:0000313" key="22">
    <source>
        <dbReference type="Proteomes" id="UP000494252"/>
    </source>
</evidence>
<keyword evidence="22" id="KW-1185">Reference proteome</keyword>
<organism evidence="21 22">
    <name type="scientific">Paraburkholderia fynbosensis</name>
    <dbReference type="NCBI Taxonomy" id="1200993"/>
    <lineage>
        <taxon>Bacteria</taxon>
        <taxon>Pseudomonadati</taxon>
        <taxon>Pseudomonadota</taxon>
        <taxon>Betaproteobacteria</taxon>
        <taxon>Burkholderiales</taxon>
        <taxon>Burkholderiaceae</taxon>
        <taxon>Paraburkholderia</taxon>
    </lineage>
</organism>
<comment type="pathway">
    <text evidence="2">Energy metabolism; oxidative phosphorylation.</text>
</comment>
<reference evidence="21 22" key="1">
    <citation type="submission" date="2020-04" db="EMBL/GenBank/DDBJ databases">
        <authorList>
            <person name="De Canck E."/>
        </authorList>
    </citation>
    <scope>NUCLEOTIDE SEQUENCE [LARGE SCALE GENOMIC DNA]</scope>
    <source>
        <strain evidence="21 22">LMG 27177</strain>
    </source>
</reference>
<dbReference type="GO" id="GO:0015990">
    <property type="term" value="P:electron transport coupled proton transport"/>
    <property type="evidence" value="ECO:0007669"/>
    <property type="project" value="InterPro"/>
</dbReference>
<dbReference type="GO" id="GO:0016020">
    <property type="term" value="C:membrane"/>
    <property type="evidence" value="ECO:0007669"/>
    <property type="project" value="UniProtKB-SubCell"/>
</dbReference>
<evidence type="ECO:0000259" key="20">
    <source>
        <dbReference type="PROSITE" id="PS50855"/>
    </source>
</evidence>
<dbReference type="UniPathway" id="UPA00705"/>
<dbReference type="PANTHER" id="PTHR10422">
    <property type="entry name" value="CYTOCHROME C OXIDASE SUBUNIT 1"/>
    <property type="match status" value="1"/>
</dbReference>
<dbReference type="GO" id="GO:0022904">
    <property type="term" value="P:respiratory electron transport chain"/>
    <property type="evidence" value="ECO:0007669"/>
    <property type="project" value="InterPro"/>
</dbReference>
<feature type="domain" description="Cytochrome oxidase subunit I profile" evidence="20">
    <location>
        <begin position="37"/>
        <end position="549"/>
    </location>
</feature>
<keyword evidence="7 16" id="KW-0812">Transmembrane</keyword>
<comment type="catalytic activity">
    <reaction evidence="15">
        <text>4 Fe(II)-[cytochrome c] + O2 + 8 H(+)(in) = 4 Fe(III)-[cytochrome c] + 2 H2O + 4 H(+)(out)</text>
        <dbReference type="Rhea" id="RHEA:11436"/>
        <dbReference type="Rhea" id="RHEA-COMP:10350"/>
        <dbReference type="Rhea" id="RHEA-COMP:14399"/>
        <dbReference type="ChEBI" id="CHEBI:15377"/>
        <dbReference type="ChEBI" id="CHEBI:15378"/>
        <dbReference type="ChEBI" id="CHEBI:15379"/>
        <dbReference type="ChEBI" id="CHEBI:29033"/>
        <dbReference type="ChEBI" id="CHEBI:29034"/>
        <dbReference type="EC" id="7.1.1.9"/>
    </reaction>
</comment>
<evidence type="ECO:0000259" key="19">
    <source>
        <dbReference type="PROSITE" id="PS50253"/>
    </source>
</evidence>
<comment type="subcellular location">
    <subcellularLocation>
        <location evidence="1">Membrane</location>
        <topology evidence="1">Multi-pass membrane protein</topology>
    </subcellularLocation>
</comment>
<keyword evidence="13" id="KW-0186">Copper</keyword>
<dbReference type="CDD" id="cd02865">
    <property type="entry name" value="Heme_Cu_Oxidase_III_2"/>
    <property type="match status" value="1"/>
</dbReference>
<feature type="transmembrane region" description="Helical" evidence="18">
    <location>
        <begin position="772"/>
        <end position="789"/>
    </location>
</feature>
<feature type="transmembrane region" description="Helical" evidence="18">
    <location>
        <begin position="852"/>
        <end position="872"/>
    </location>
</feature>
<feature type="transmembrane region" description="Helical" evidence="18">
    <location>
        <begin position="219"/>
        <end position="246"/>
    </location>
</feature>
<dbReference type="Proteomes" id="UP000494252">
    <property type="component" value="Unassembled WGS sequence"/>
</dbReference>
<dbReference type="GO" id="GO:0046872">
    <property type="term" value="F:metal ion binding"/>
    <property type="evidence" value="ECO:0007669"/>
    <property type="project" value="UniProtKB-KW"/>
</dbReference>
<dbReference type="InterPro" id="IPR036927">
    <property type="entry name" value="Cyt_c_oxase-like_su1_sf"/>
</dbReference>
<evidence type="ECO:0000256" key="9">
    <source>
        <dbReference type="ARBA" id="ARBA00022967"/>
    </source>
</evidence>
<keyword evidence="6 16" id="KW-0679">Respiratory chain</keyword>
<dbReference type="SUPFAM" id="SSF81442">
    <property type="entry name" value="Cytochrome c oxidase subunit I-like"/>
    <property type="match status" value="1"/>
</dbReference>
<evidence type="ECO:0000256" key="15">
    <source>
        <dbReference type="ARBA" id="ARBA00047816"/>
    </source>
</evidence>
<dbReference type="SUPFAM" id="SSF81452">
    <property type="entry name" value="Cytochrome c oxidase subunit III-like"/>
    <property type="match status" value="1"/>
</dbReference>
<evidence type="ECO:0000256" key="6">
    <source>
        <dbReference type="ARBA" id="ARBA00022660"/>
    </source>
</evidence>
<evidence type="ECO:0000313" key="21">
    <source>
        <dbReference type="EMBL" id="CAB3786905.1"/>
    </source>
</evidence>
<dbReference type="PRINTS" id="PR01165">
    <property type="entry name" value="CYCOXIDASEI"/>
</dbReference>
<comment type="similarity">
    <text evidence="16">Belongs to the heme-copper respiratory oxidase family.</text>
</comment>
<dbReference type="InterPro" id="IPR035973">
    <property type="entry name" value="Cyt_c_oxidase_su3-like_sf"/>
</dbReference>
<evidence type="ECO:0000256" key="2">
    <source>
        <dbReference type="ARBA" id="ARBA00004673"/>
    </source>
</evidence>
<feature type="transmembrane region" description="Helical" evidence="18">
    <location>
        <begin position="181"/>
        <end position="207"/>
    </location>
</feature>
<evidence type="ECO:0000256" key="11">
    <source>
        <dbReference type="ARBA" id="ARBA00022989"/>
    </source>
</evidence>
<dbReference type="InterPro" id="IPR013833">
    <property type="entry name" value="Cyt_c_oxidase_su3_a-hlx"/>
</dbReference>
<accession>A0A6J5FT86</accession>
<evidence type="ECO:0000256" key="1">
    <source>
        <dbReference type="ARBA" id="ARBA00004141"/>
    </source>
</evidence>
<dbReference type="InterPro" id="IPR000298">
    <property type="entry name" value="Cyt_c_oxidase-like_su3"/>
</dbReference>
<dbReference type="EMBL" id="CADIKI010000005">
    <property type="protein sequence ID" value="CAB3786905.1"/>
    <property type="molecule type" value="Genomic_DNA"/>
</dbReference>
<dbReference type="AlphaFoldDB" id="A0A6J5FT86"/>
<evidence type="ECO:0000256" key="5">
    <source>
        <dbReference type="ARBA" id="ARBA00022617"/>
    </source>
</evidence>
<keyword evidence="10 16" id="KW-0249">Electron transport</keyword>